<dbReference type="Proteomes" id="UP001180724">
    <property type="component" value="Unassembled WGS sequence"/>
</dbReference>
<evidence type="ECO:0000256" key="1">
    <source>
        <dbReference type="SAM" id="MobiDB-lite"/>
    </source>
</evidence>
<organism evidence="3 4">
    <name type="scientific">Streptomyces lancefieldiae</name>
    <dbReference type="NCBI Taxonomy" id="3075520"/>
    <lineage>
        <taxon>Bacteria</taxon>
        <taxon>Bacillati</taxon>
        <taxon>Actinomycetota</taxon>
        <taxon>Actinomycetes</taxon>
        <taxon>Kitasatosporales</taxon>
        <taxon>Streptomycetaceae</taxon>
        <taxon>Streptomyces</taxon>
    </lineage>
</organism>
<comment type="caution">
    <text evidence="3">The sequence shown here is derived from an EMBL/GenBank/DDBJ whole genome shotgun (WGS) entry which is preliminary data.</text>
</comment>
<keyword evidence="4" id="KW-1185">Reference proteome</keyword>
<evidence type="ECO:0000313" key="3">
    <source>
        <dbReference type="EMBL" id="MDT0612213.1"/>
    </source>
</evidence>
<proteinExistence type="predicted"/>
<reference evidence="3" key="1">
    <citation type="submission" date="2024-05" db="EMBL/GenBank/DDBJ databases">
        <title>30 novel species of actinomycetes from the DSMZ collection.</title>
        <authorList>
            <person name="Nouioui I."/>
        </authorList>
    </citation>
    <scope>NUCLEOTIDE SEQUENCE</scope>
    <source>
        <strain evidence="3">DSM 40712</strain>
    </source>
</reference>
<evidence type="ECO:0000313" key="4">
    <source>
        <dbReference type="Proteomes" id="UP001180724"/>
    </source>
</evidence>
<dbReference type="RefSeq" id="WP_311573780.1">
    <property type="nucleotide sequence ID" value="NZ_JAVRFH010000017.1"/>
</dbReference>
<feature type="region of interest" description="Disordered" evidence="1">
    <location>
        <begin position="74"/>
        <end position="101"/>
    </location>
</feature>
<gene>
    <name evidence="3" type="ORF">RM812_18610</name>
</gene>
<dbReference type="SUPFAM" id="SSF160582">
    <property type="entry name" value="MbtH-like"/>
    <property type="match status" value="1"/>
</dbReference>
<protein>
    <submittedName>
        <fullName evidence="3">MbtH family NRPS accessory protein</fullName>
    </submittedName>
</protein>
<dbReference type="EMBL" id="JAVRFH010000017">
    <property type="protein sequence ID" value="MDT0612213.1"/>
    <property type="molecule type" value="Genomic_DNA"/>
</dbReference>
<dbReference type="Gene3D" id="3.90.820.10">
    <property type="entry name" value="Structural Genomics, Unknown Function 30-nov-00 1gh9 Mol_id"/>
    <property type="match status" value="1"/>
</dbReference>
<accession>A0ABU3AQJ6</accession>
<dbReference type="SMART" id="SM00923">
    <property type="entry name" value="MbtH"/>
    <property type="match status" value="1"/>
</dbReference>
<name>A0ABU3AQJ6_9ACTN</name>
<evidence type="ECO:0000259" key="2">
    <source>
        <dbReference type="SMART" id="SM00923"/>
    </source>
</evidence>
<sequence length="101" mass="11109">MASLSRYSIAGTVLNSRILFTIRRAVTGGSGVREQEGQKYPIVVNGEEQYSIRPLDQAVPAGWNRIGVRGRRNTVPTISRRYGSPATSSDSSSLKPWVERS</sequence>
<dbReference type="InterPro" id="IPR005153">
    <property type="entry name" value="MbtH-like_dom"/>
</dbReference>
<dbReference type="InterPro" id="IPR038020">
    <property type="entry name" value="MbtH-like_sf"/>
</dbReference>
<feature type="compositionally biased region" description="Polar residues" evidence="1">
    <location>
        <begin position="85"/>
        <end position="94"/>
    </location>
</feature>
<dbReference type="Pfam" id="PF03621">
    <property type="entry name" value="MbtH"/>
    <property type="match status" value="1"/>
</dbReference>
<feature type="domain" description="MbtH-like" evidence="2">
    <location>
        <begin position="31"/>
        <end position="80"/>
    </location>
</feature>